<evidence type="ECO:0000256" key="4">
    <source>
        <dbReference type="ARBA" id="ARBA00022980"/>
    </source>
</evidence>
<keyword evidence="5 8" id="KW-0687">Ribonucleoprotein</keyword>
<dbReference type="PROSITE" id="PS00548">
    <property type="entry name" value="RIBOSOMAL_S3"/>
    <property type="match status" value="1"/>
</dbReference>
<dbReference type="InterPro" id="IPR004044">
    <property type="entry name" value="KH_dom_type_2"/>
</dbReference>
<dbReference type="CDD" id="cd02412">
    <property type="entry name" value="KH-II_30S_S3"/>
    <property type="match status" value="1"/>
</dbReference>
<keyword evidence="2 8" id="KW-0699">rRNA-binding</keyword>
<evidence type="ECO:0000313" key="11">
    <source>
        <dbReference type="EMBL" id="AEH50823.1"/>
    </source>
</evidence>
<dbReference type="Gene3D" id="3.30.300.20">
    <property type="match status" value="1"/>
</dbReference>
<dbReference type="InterPro" id="IPR036419">
    <property type="entry name" value="Ribosomal_S3_C_sf"/>
</dbReference>
<protein>
    <recommendedName>
        <fullName evidence="7 8">Small ribosomal subunit protein uS3</fullName>
    </recommendedName>
</protein>
<dbReference type="EMBL" id="CP002351">
    <property type="protein sequence ID" value="AEH50823.1"/>
    <property type="molecule type" value="Genomic_DNA"/>
</dbReference>
<dbReference type="PROSITE" id="PS50823">
    <property type="entry name" value="KH_TYPE_2"/>
    <property type="match status" value="1"/>
</dbReference>
<keyword evidence="12" id="KW-1185">Reference proteome</keyword>
<comment type="function">
    <text evidence="6 8">Binds the lower part of the 30S subunit head. Binds mRNA in the 70S ribosome, positioning it for translation.</text>
</comment>
<dbReference type="eggNOG" id="COG0092">
    <property type="taxonomic scope" value="Bacteria"/>
</dbReference>
<dbReference type="Proteomes" id="UP000006804">
    <property type="component" value="Chromosome"/>
</dbReference>
<keyword evidence="3 8" id="KW-0694">RNA-binding</keyword>
<gene>
    <name evidence="8" type="primary">rpsC</name>
    <name evidence="11" type="ORF">Theth_0738</name>
</gene>
<dbReference type="PANTHER" id="PTHR11760">
    <property type="entry name" value="30S/40S RIBOSOMAL PROTEIN S3"/>
    <property type="match status" value="1"/>
</dbReference>
<dbReference type="SUPFAM" id="SSF54821">
    <property type="entry name" value="Ribosomal protein S3 C-terminal domain"/>
    <property type="match status" value="1"/>
</dbReference>
<dbReference type="HOGENOM" id="CLU_058591_0_2_0"/>
<dbReference type="STRING" id="688269.Theth_0738"/>
<dbReference type="Gene3D" id="3.30.1140.32">
    <property type="entry name" value="Ribosomal protein S3, C-terminal domain"/>
    <property type="match status" value="1"/>
</dbReference>
<dbReference type="InterPro" id="IPR005704">
    <property type="entry name" value="Ribosomal_uS3_bac-typ"/>
</dbReference>
<reference evidence="11 12" key="1">
    <citation type="submission" date="2010-11" db="EMBL/GenBank/DDBJ databases">
        <title>The complete genome of Thermotoga thermarum DSM 5069.</title>
        <authorList>
            <consortium name="US DOE Joint Genome Institute (JGI-PGF)"/>
            <person name="Lucas S."/>
            <person name="Copeland A."/>
            <person name="Lapidus A."/>
            <person name="Bruce D."/>
            <person name="Goodwin L."/>
            <person name="Pitluck S."/>
            <person name="Kyrpides N."/>
            <person name="Mavromatis K."/>
            <person name="Ivanova N."/>
            <person name="Zeytun A."/>
            <person name="Brettin T."/>
            <person name="Detter J.C."/>
            <person name="Tapia R."/>
            <person name="Han C."/>
            <person name="Land M."/>
            <person name="Hauser L."/>
            <person name="Markowitz V."/>
            <person name="Cheng J.-F."/>
            <person name="Hugenholtz P."/>
            <person name="Woyke T."/>
            <person name="Wu D."/>
            <person name="Spring S."/>
            <person name="Schroeder M."/>
            <person name="Brambilla E."/>
            <person name="Klenk H.-P."/>
            <person name="Eisen J.A."/>
        </authorList>
    </citation>
    <scope>NUCLEOTIDE SEQUENCE [LARGE SCALE GENOMIC DNA]</scope>
    <source>
        <strain evidence="11 12">DSM 5069</strain>
    </source>
</reference>
<proteinExistence type="inferred from homology"/>
<dbReference type="InterPro" id="IPR057258">
    <property type="entry name" value="Ribosomal_uS3"/>
</dbReference>
<dbReference type="InterPro" id="IPR001351">
    <property type="entry name" value="Ribosomal_uS3_C"/>
</dbReference>
<evidence type="ECO:0000256" key="9">
    <source>
        <dbReference type="RuleBase" id="RU003624"/>
    </source>
</evidence>
<evidence type="ECO:0000256" key="8">
    <source>
        <dbReference type="HAMAP-Rule" id="MF_01309"/>
    </source>
</evidence>
<dbReference type="OrthoDB" id="9806396at2"/>
<dbReference type="HAMAP" id="MF_01309_B">
    <property type="entry name" value="Ribosomal_uS3_B"/>
    <property type="match status" value="1"/>
</dbReference>
<dbReference type="RefSeq" id="WP_013932045.1">
    <property type="nucleotide sequence ID" value="NC_015707.1"/>
</dbReference>
<dbReference type="InterPro" id="IPR004087">
    <property type="entry name" value="KH_dom"/>
</dbReference>
<evidence type="ECO:0000313" key="12">
    <source>
        <dbReference type="Proteomes" id="UP000006804"/>
    </source>
</evidence>
<dbReference type="NCBIfam" id="TIGR01009">
    <property type="entry name" value="rpsC_bact"/>
    <property type="match status" value="1"/>
</dbReference>
<dbReference type="GO" id="GO:0022627">
    <property type="term" value="C:cytosolic small ribosomal subunit"/>
    <property type="evidence" value="ECO:0007669"/>
    <property type="project" value="TreeGrafter"/>
</dbReference>
<dbReference type="Pfam" id="PF07650">
    <property type="entry name" value="KH_2"/>
    <property type="match status" value="1"/>
</dbReference>
<dbReference type="InterPro" id="IPR009019">
    <property type="entry name" value="KH_sf_prok-type"/>
</dbReference>
<dbReference type="AlphaFoldDB" id="F7YY13"/>
<dbReference type="InterPro" id="IPR015946">
    <property type="entry name" value="KH_dom-like_a/b"/>
</dbReference>
<dbReference type="KEGG" id="tta:Theth_0738"/>
<evidence type="ECO:0000256" key="7">
    <source>
        <dbReference type="ARBA" id="ARBA00035257"/>
    </source>
</evidence>
<dbReference type="FunFam" id="3.30.300.20:FF:000001">
    <property type="entry name" value="30S ribosomal protein S3"/>
    <property type="match status" value="1"/>
</dbReference>
<evidence type="ECO:0000256" key="2">
    <source>
        <dbReference type="ARBA" id="ARBA00022730"/>
    </source>
</evidence>
<dbReference type="PATRIC" id="fig|688269.3.peg.762"/>
<dbReference type="SMART" id="SM00322">
    <property type="entry name" value="KH"/>
    <property type="match status" value="1"/>
</dbReference>
<evidence type="ECO:0000256" key="6">
    <source>
        <dbReference type="ARBA" id="ARBA00024998"/>
    </source>
</evidence>
<dbReference type="GO" id="GO:0003729">
    <property type="term" value="F:mRNA binding"/>
    <property type="evidence" value="ECO:0007669"/>
    <property type="project" value="UniProtKB-UniRule"/>
</dbReference>
<name>F7YY13_9THEM</name>
<dbReference type="GO" id="GO:0006412">
    <property type="term" value="P:translation"/>
    <property type="evidence" value="ECO:0007669"/>
    <property type="project" value="UniProtKB-UniRule"/>
</dbReference>
<evidence type="ECO:0000256" key="5">
    <source>
        <dbReference type="ARBA" id="ARBA00023274"/>
    </source>
</evidence>
<accession>F7YY13</accession>
<evidence type="ECO:0000256" key="1">
    <source>
        <dbReference type="ARBA" id="ARBA00010761"/>
    </source>
</evidence>
<keyword evidence="4 8" id="KW-0689">Ribosomal protein</keyword>
<comment type="subunit">
    <text evidence="8">Part of the 30S ribosomal subunit. Forms a tight complex with proteins S10 and S14.</text>
</comment>
<dbReference type="GO" id="GO:0003735">
    <property type="term" value="F:structural constituent of ribosome"/>
    <property type="evidence" value="ECO:0007669"/>
    <property type="project" value="InterPro"/>
</dbReference>
<dbReference type="PANTHER" id="PTHR11760:SF19">
    <property type="entry name" value="SMALL RIBOSOMAL SUBUNIT PROTEIN US3C"/>
    <property type="match status" value="1"/>
</dbReference>
<evidence type="ECO:0000256" key="3">
    <source>
        <dbReference type="ARBA" id="ARBA00022884"/>
    </source>
</evidence>
<dbReference type="Pfam" id="PF00189">
    <property type="entry name" value="Ribosomal_S3_C"/>
    <property type="match status" value="1"/>
</dbReference>
<dbReference type="SUPFAM" id="SSF54814">
    <property type="entry name" value="Prokaryotic type KH domain (KH-domain type II)"/>
    <property type="match status" value="1"/>
</dbReference>
<feature type="domain" description="KH type-2" evidence="10">
    <location>
        <begin position="38"/>
        <end position="107"/>
    </location>
</feature>
<evidence type="ECO:0000259" key="10">
    <source>
        <dbReference type="PROSITE" id="PS50823"/>
    </source>
</evidence>
<organism evidence="11 12">
    <name type="scientific">Pseudothermotoga thermarum DSM 5069</name>
    <dbReference type="NCBI Taxonomy" id="688269"/>
    <lineage>
        <taxon>Bacteria</taxon>
        <taxon>Thermotogati</taxon>
        <taxon>Thermotogota</taxon>
        <taxon>Thermotogae</taxon>
        <taxon>Thermotogales</taxon>
        <taxon>Thermotogaceae</taxon>
        <taxon>Pseudothermotoga</taxon>
    </lineage>
</organism>
<comment type="similarity">
    <text evidence="1 8 9">Belongs to the universal ribosomal protein uS3 family.</text>
</comment>
<dbReference type="InterPro" id="IPR018280">
    <property type="entry name" value="Ribosomal_uS3_CS"/>
</dbReference>
<sequence length="209" mass="23477">MGQKVHPRGFRLGISADWQAQWFNEKDYASWLLEDEKIREIVKKTYGQAGISEVFIERAGNEAVTITIKTARPGMIIGKKGAEIGKFREDLEKLLNRRVVINVEEVKTPETDARLVAETLASRIEKRASYKRAMKRAISDALRKGALGIKVMVAGRLAGAEIARREWYLSGRLPLQKVKAIIDYGTAIAKTKYGTIGVKVWIYKGDVQT</sequence>
<dbReference type="GO" id="GO:0019843">
    <property type="term" value="F:rRNA binding"/>
    <property type="evidence" value="ECO:0007669"/>
    <property type="project" value="UniProtKB-UniRule"/>
</dbReference>